<evidence type="ECO:0000313" key="1">
    <source>
        <dbReference type="EMBL" id="DAD42192.1"/>
    </source>
</evidence>
<gene>
    <name evidence="1" type="ORF">HUJ06_000422</name>
</gene>
<evidence type="ECO:0000313" key="2">
    <source>
        <dbReference type="Proteomes" id="UP000607653"/>
    </source>
</evidence>
<protein>
    <submittedName>
        <fullName evidence="1">Uncharacterized protein</fullName>
    </submittedName>
</protein>
<sequence length="50" mass="5592">MACWATEKKQFIDGILVHREEKTLLGACVAHSEPLDGSHKCFHKKISLAI</sequence>
<organism evidence="1 2">
    <name type="scientific">Nelumbo nucifera</name>
    <name type="common">Sacred lotus</name>
    <dbReference type="NCBI Taxonomy" id="4432"/>
    <lineage>
        <taxon>Eukaryota</taxon>
        <taxon>Viridiplantae</taxon>
        <taxon>Streptophyta</taxon>
        <taxon>Embryophyta</taxon>
        <taxon>Tracheophyta</taxon>
        <taxon>Spermatophyta</taxon>
        <taxon>Magnoliopsida</taxon>
        <taxon>Proteales</taxon>
        <taxon>Nelumbonaceae</taxon>
        <taxon>Nelumbo</taxon>
    </lineage>
</organism>
<proteinExistence type="predicted"/>
<dbReference type="AlphaFoldDB" id="A0A822ZAQ5"/>
<keyword evidence="2" id="KW-1185">Reference proteome</keyword>
<name>A0A822ZAQ5_NELNU</name>
<comment type="caution">
    <text evidence="1">The sequence shown here is derived from an EMBL/GenBank/DDBJ whole genome shotgun (WGS) entry which is preliminary data.</text>
</comment>
<dbReference type="EMBL" id="DUZY01000006">
    <property type="protein sequence ID" value="DAD42192.1"/>
    <property type="molecule type" value="Genomic_DNA"/>
</dbReference>
<dbReference type="Proteomes" id="UP000607653">
    <property type="component" value="Unassembled WGS sequence"/>
</dbReference>
<accession>A0A822ZAQ5</accession>
<reference evidence="1 2" key="1">
    <citation type="journal article" date="2020" name="Mol. Biol. Evol.">
        <title>Distinct Expression and Methylation Patterns for Genes with Different Fates following a Single Whole-Genome Duplication in Flowering Plants.</title>
        <authorList>
            <person name="Shi T."/>
            <person name="Rahmani R.S."/>
            <person name="Gugger P.F."/>
            <person name="Wang M."/>
            <person name="Li H."/>
            <person name="Zhang Y."/>
            <person name="Li Z."/>
            <person name="Wang Q."/>
            <person name="Van de Peer Y."/>
            <person name="Marchal K."/>
            <person name="Chen J."/>
        </authorList>
    </citation>
    <scope>NUCLEOTIDE SEQUENCE [LARGE SCALE GENOMIC DNA]</scope>
    <source>
        <tissue evidence="1">Leaf</tissue>
    </source>
</reference>